<evidence type="ECO:0000313" key="4">
    <source>
        <dbReference type="Proteomes" id="UP000002484"/>
    </source>
</evidence>
<dbReference type="InParanoid" id="E3J8W4"/>
<dbReference type="CDD" id="cd06558">
    <property type="entry name" value="crotonase-like"/>
    <property type="match status" value="1"/>
</dbReference>
<sequence length="253" mass="26272">MSDEVLVETGGGIMTITLNRPRARNAITRALSVGVGAALDEFDARADLTVAILTGAGGTFCSGMDLRAFVRGESPMLPKGLAGITGQPPRKPVIAAVEGYALAGGFEIALACDLITAADDASFGLPEPKRGLIAGGGGLYRLPRRIPYNVAMQLCLTGGFLSAVDAHRYGLVNTLTPPGGALEAAKALATEIAANAPKAVEHTKAIVTASADWPTDRWVELQAPIFEAAMRSKDAIEGSLAFTEKRAPVWTGE</sequence>
<dbReference type="InterPro" id="IPR018376">
    <property type="entry name" value="Enoyl-CoA_hyd/isom_CS"/>
</dbReference>
<dbReference type="NCBIfam" id="NF006100">
    <property type="entry name" value="PRK08252.1"/>
    <property type="match status" value="1"/>
</dbReference>
<dbReference type="Pfam" id="PF00378">
    <property type="entry name" value="ECH_1"/>
    <property type="match status" value="1"/>
</dbReference>
<dbReference type="SUPFAM" id="SSF52096">
    <property type="entry name" value="ClpP/crotonase"/>
    <property type="match status" value="1"/>
</dbReference>
<keyword evidence="4" id="KW-1185">Reference proteome</keyword>
<dbReference type="HOGENOM" id="CLU_009834_7_4_11"/>
<name>E3J8W4_PSEI1</name>
<dbReference type="AlphaFoldDB" id="E3J8W4"/>
<dbReference type="eggNOG" id="COG1024">
    <property type="taxonomic scope" value="Bacteria"/>
</dbReference>
<comment type="similarity">
    <text evidence="1 2">Belongs to the enoyl-CoA hydratase/isomerase family.</text>
</comment>
<dbReference type="GO" id="GO:0016853">
    <property type="term" value="F:isomerase activity"/>
    <property type="evidence" value="ECO:0007669"/>
    <property type="project" value="UniProtKB-KW"/>
</dbReference>
<dbReference type="OrthoDB" id="4284283at2"/>
<dbReference type="PANTHER" id="PTHR43802">
    <property type="entry name" value="ENOYL-COA HYDRATASE"/>
    <property type="match status" value="1"/>
</dbReference>
<dbReference type="STRING" id="298654.FraEuI1c_1640"/>
<dbReference type="EMBL" id="CP002299">
    <property type="protein sequence ID" value="ADP79697.1"/>
    <property type="molecule type" value="Genomic_DNA"/>
</dbReference>
<dbReference type="InterPro" id="IPR029045">
    <property type="entry name" value="ClpP/crotonase-like_dom_sf"/>
</dbReference>
<evidence type="ECO:0000256" key="1">
    <source>
        <dbReference type="ARBA" id="ARBA00005254"/>
    </source>
</evidence>
<dbReference type="InterPro" id="IPR014748">
    <property type="entry name" value="Enoyl-CoA_hydra_C"/>
</dbReference>
<gene>
    <name evidence="3" type="ordered locus">FraEuI1c_1640</name>
</gene>
<protein>
    <submittedName>
        <fullName evidence="3">Enoyl-CoA hydratase/isomerase</fullName>
    </submittedName>
</protein>
<proteinExistence type="inferred from homology"/>
<dbReference type="FunCoup" id="E3J8W4">
    <property type="interactions" value="100"/>
</dbReference>
<reference evidence="3 4" key="1">
    <citation type="submission" date="2010-10" db="EMBL/GenBank/DDBJ databases">
        <title>Complete sequence of Frankia sp. EuI1c.</title>
        <authorList>
            <consortium name="US DOE Joint Genome Institute"/>
            <person name="Lucas S."/>
            <person name="Copeland A."/>
            <person name="Lapidus A."/>
            <person name="Cheng J.-F."/>
            <person name="Bruce D."/>
            <person name="Goodwin L."/>
            <person name="Pitluck S."/>
            <person name="Chertkov O."/>
            <person name="Detter J.C."/>
            <person name="Han C."/>
            <person name="Tapia R."/>
            <person name="Land M."/>
            <person name="Hauser L."/>
            <person name="Jeffries C."/>
            <person name="Kyrpides N."/>
            <person name="Ivanova N."/>
            <person name="Mikhailova N."/>
            <person name="Beauchemin N."/>
            <person name="Sen A."/>
            <person name="Sur S.A."/>
            <person name="Gtari M."/>
            <person name="Wall L."/>
            <person name="Tisa L."/>
            <person name="Woyke T."/>
        </authorList>
    </citation>
    <scope>NUCLEOTIDE SEQUENCE [LARGE SCALE GENOMIC DNA]</scope>
    <source>
        <strain evidence="4">DSM 45817 / CECT 9037 / EuI1c</strain>
    </source>
</reference>
<dbReference type="PROSITE" id="PS00166">
    <property type="entry name" value="ENOYL_COA_HYDRATASE"/>
    <property type="match status" value="1"/>
</dbReference>
<keyword evidence="3" id="KW-0413">Isomerase</keyword>
<dbReference type="Gene3D" id="3.90.226.10">
    <property type="entry name" value="2-enoyl-CoA Hydratase, Chain A, domain 1"/>
    <property type="match status" value="1"/>
</dbReference>
<dbReference type="KEGG" id="fri:FraEuI1c_1640"/>
<dbReference type="Gene3D" id="1.10.12.10">
    <property type="entry name" value="Lyase 2-enoyl-coa Hydratase, Chain A, domain 2"/>
    <property type="match status" value="1"/>
</dbReference>
<dbReference type="RefSeq" id="WP_013422816.1">
    <property type="nucleotide sequence ID" value="NC_014666.1"/>
</dbReference>
<organism evidence="3 4">
    <name type="scientific">Pseudofrankia inefficax (strain DSM 45817 / CECT 9037 / DDB 130130 / EuI1c)</name>
    <name type="common">Frankia inefficax</name>
    <dbReference type="NCBI Taxonomy" id="298654"/>
    <lineage>
        <taxon>Bacteria</taxon>
        <taxon>Bacillati</taxon>
        <taxon>Actinomycetota</taxon>
        <taxon>Actinomycetes</taxon>
        <taxon>Frankiales</taxon>
        <taxon>Frankiaceae</taxon>
        <taxon>Pseudofrankia</taxon>
    </lineage>
</organism>
<evidence type="ECO:0000256" key="2">
    <source>
        <dbReference type="RuleBase" id="RU003707"/>
    </source>
</evidence>
<accession>E3J8W4</accession>
<dbReference type="Proteomes" id="UP000002484">
    <property type="component" value="Chromosome"/>
</dbReference>
<dbReference type="PANTHER" id="PTHR43802:SF1">
    <property type="entry name" value="IP11341P-RELATED"/>
    <property type="match status" value="1"/>
</dbReference>
<dbReference type="InterPro" id="IPR001753">
    <property type="entry name" value="Enoyl-CoA_hydra/iso"/>
</dbReference>
<evidence type="ECO:0000313" key="3">
    <source>
        <dbReference type="EMBL" id="ADP79697.1"/>
    </source>
</evidence>